<name>A0ABS7XGR4_9GAMM</name>
<evidence type="ECO:0000313" key="1">
    <source>
        <dbReference type="EMBL" id="MBZ9613917.1"/>
    </source>
</evidence>
<sequence>CGKDARMNKEWVLFHLKEALEEIENTIKEIETEPEYDDSEFSVAVAHLYHHVNTAWNSRNCSDQDVDESSDDNFTKWGQFPSDLDISC</sequence>
<protein>
    <submittedName>
        <fullName evidence="1">Uncharacterized protein</fullName>
    </submittedName>
</protein>
<dbReference type="EMBL" id="JAERPS020000021">
    <property type="protein sequence ID" value="MBZ9613917.1"/>
    <property type="molecule type" value="Genomic_DNA"/>
</dbReference>
<accession>A0ABS7XGR4</accession>
<evidence type="ECO:0000313" key="2">
    <source>
        <dbReference type="Proteomes" id="UP000663814"/>
    </source>
</evidence>
<keyword evidence="2" id="KW-1185">Reference proteome</keyword>
<gene>
    <name evidence="1" type="ORF">I4W93_020215</name>
</gene>
<reference evidence="1 2" key="1">
    <citation type="submission" date="2021-08" db="EMBL/GenBank/DDBJ databases">
        <title>Rheinheimera aquimaris sp. nov., isolated from seawater of the East Sea in Korea.</title>
        <authorList>
            <person name="Kim K.H."/>
            <person name="Wenting R."/>
            <person name="Kim K.R."/>
            <person name="Jeon C.O."/>
        </authorList>
    </citation>
    <scope>NUCLEOTIDE SEQUENCE [LARGE SCALE GENOMIC DNA]</scope>
    <source>
        <strain evidence="1 2">MA-13</strain>
    </source>
</reference>
<proteinExistence type="predicted"/>
<organism evidence="1 2">
    <name type="scientific">Rheinheimera maricola</name>
    <dbReference type="NCBI Taxonomy" id="2793282"/>
    <lineage>
        <taxon>Bacteria</taxon>
        <taxon>Pseudomonadati</taxon>
        <taxon>Pseudomonadota</taxon>
        <taxon>Gammaproteobacteria</taxon>
        <taxon>Chromatiales</taxon>
        <taxon>Chromatiaceae</taxon>
        <taxon>Rheinheimera</taxon>
    </lineage>
</organism>
<dbReference type="Proteomes" id="UP000663814">
    <property type="component" value="Unassembled WGS sequence"/>
</dbReference>
<comment type="caution">
    <text evidence="1">The sequence shown here is derived from an EMBL/GenBank/DDBJ whole genome shotgun (WGS) entry which is preliminary data.</text>
</comment>
<dbReference type="RefSeq" id="WP_224673588.1">
    <property type="nucleotide sequence ID" value="NZ_JAERPS020000021.1"/>
</dbReference>
<feature type="non-terminal residue" evidence="1">
    <location>
        <position position="1"/>
    </location>
</feature>